<dbReference type="InterPro" id="IPR014243">
    <property type="entry name" value="RsfA-like"/>
</dbReference>
<proteinExistence type="predicted"/>
<dbReference type="EMBL" id="LQYT01000073">
    <property type="protein sequence ID" value="KYD14324.1"/>
    <property type="molecule type" value="Genomic_DNA"/>
</dbReference>
<feature type="domain" description="HTH myb-type" evidence="4">
    <location>
        <begin position="1"/>
        <end position="61"/>
    </location>
</feature>
<dbReference type="InterPro" id="IPR001005">
    <property type="entry name" value="SANT/Myb"/>
</dbReference>
<dbReference type="OrthoDB" id="2845592at2"/>
<dbReference type="Proteomes" id="UP000075683">
    <property type="component" value="Unassembled WGS sequence"/>
</dbReference>
<feature type="region of interest" description="Disordered" evidence="2">
    <location>
        <begin position="72"/>
        <end position="94"/>
    </location>
</feature>
<reference evidence="5 6" key="1">
    <citation type="submission" date="2016-01" db="EMBL/GenBank/DDBJ databases">
        <title>Draft Genome Sequences of Seven Thermophilic Sporeformers Isolated from Foods.</title>
        <authorList>
            <person name="Berendsen E.M."/>
            <person name="Wells-Bennik M.H."/>
            <person name="Krawcyk A.O."/>
            <person name="De Jong A."/>
            <person name="Holsappel S."/>
            <person name="Eijlander R.T."/>
            <person name="Kuipers O.P."/>
        </authorList>
    </citation>
    <scope>NUCLEOTIDE SEQUENCE [LARGE SCALE GENOMIC DNA]</scope>
    <source>
        <strain evidence="5 6">B4135</strain>
    </source>
</reference>
<dbReference type="PATRIC" id="fig|301148.3.peg.258"/>
<evidence type="ECO:0000259" key="4">
    <source>
        <dbReference type="PROSITE" id="PS51294"/>
    </source>
</evidence>
<dbReference type="Gene3D" id="1.10.10.60">
    <property type="entry name" value="Homeodomain-like"/>
    <property type="match status" value="1"/>
</dbReference>
<evidence type="ECO:0000259" key="3">
    <source>
        <dbReference type="PROSITE" id="PS50090"/>
    </source>
</evidence>
<dbReference type="InterPro" id="IPR009057">
    <property type="entry name" value="Homeodomain-like_sf"/>
</dbReference>
<comment type="caution">
    <text evidence="5">The sequence shown here is derived from an EMBL/GenBank/DDBJ whole genome shotgun (WGS) entry which is preliminary data.</text>
</comment>
<dbReference type="SUPFAM" id="SSF46689">
    <property type="entry name" value="Homeodomain-like"/>
    <property type="match status" value="1"/>
</dbReference>
<dbReference type="Pfam" id="PF13921">
    <property type="entry name" value="Myb_DNA-bind_6"/>
    <property type="match status" value="1"/>
</dbReference>
<dbReference type="PANTHER" id="PTHR41302:SF2">
    <property type="entry name" value="PRESPORE SPECIFIC TRANSCRIPTIONAL ACTIVATOR RSFA"/>
    <property type="match status" value="1"/>
</dbReference>
<accession>A0A150LPW6</accession>
<protein>
    <submittedName>
        <fullName evidence="5">Uncharacterized protein</fullName>
    </submittedName>
</protein>
<evidence type="ECO:0000313" key="6">
    <source>
        <dbReference type="Proteomes" id="UP000075683"/>
    </source>
</evidence>
<evidence type="ECO:0000256" key="1">
    <source>
        <dbReference type="SAM" id="Coils"/>
    </source>
</evidence>
<feature type="domain" description="Myb-like" evidence="3">
    <location>
        <begin position="1"/>
        <end position="57"/>
    </location>
</feature>
<keyword evidence="1" id="KW-0175">Coiled coil</keyword>
<dbReference type="RefSeq" id="WP_020155633.1">
    <property type="nucleotide sequence ID" value="NZ_LQYT01000073.1"/>
</dbReference>
<dbReference type="PROSITE" id="PS50090">
    <property type="entry name" value="MYB_LIKE"/>
    <property type="match status" value="1"/>
</dbReference>
<organism evidence="5 6">
    <name type="scientific">Caldibacillus debilis</name>
    <dbReference type="NCBI Taxonomy" id="301148"/>
    <lineage>
        <taxon>Bacteria</taxon>
        <taxon>Bacillati</taxon>
        <taxon>Bacillota</taxon>
        <taxon>Bacilli</taxon>
        <taxon>Bacillales</taxon>
        <taxon>Bacillaceae</taxon>
        <taxon>Caldibacillus</taxon>
    </lineage>
</organism>
<dbReference type="NCBIfam" id="TIGR02894">
    <property type="entry name" value="DNA_bind_RsfA"/>
    <property type="match status" value="1"/>
</dbReference>
<gene>
    <name evidence="5" type="ORF">B4135_2751</name>
</gene>
<sequence>MAAVRQDAWTNEEDSLLAETVLKHIREGSTQLQAFAEVGKKLSRTPAACGFRWNSALRKRYKNEIEWAKKQRKALKKASGTKKNQPAKPGPFPAPDVQALDQFIVCLEQLKTYLTKVDGYVQQMEQENEKVKELEKRIESLERENRMISQDYLALLAIMEKARKMTEKKETRNDGPEEKKEDADGGLP</sequence>
<feature type="coiled-coil region" evidence="1">
    <location>
        <begin position="117"/>
        <end position="151"/>
    </location>
</feature>
<dbReference type="PROSITE" id="PS51294">
    <property type="entry name" value="HTH_MYB"/>
    <property type="match status" value="1"/>
</dbReference>
<dbReference type="AlphaFoldDB" id="A0A150LPW6"/>
<evidence type="ECO:0000313" key="5">
    <source>
        <dbReference type="EMBL" id="KYD14324.1"/>
    </source>
</evidence>
<dbReference type="STRING" id="301148.B4135_2751"/>
<evidence type="ECO:0000256" key="2">
    <source>
        <dbReference type="SAM" id="MobiDB-lite"/>
    </source>
</evidence>
<dbReference type="InterPro" id="IPR017930">
    <property type="entry name" value="Myb_dom"/>
</dbReference>
<feature type="region of interest" description="Disordered" evidence="2">
    <location>
        <begin position="166"/>
        <end position="188"/>
    </location>
</feature>
<name>A0A150LPW6_9BACI</name>
<dbReference type="PANTHER" id="PTHR41302">
    <property type="entry name" value="PRESPORE-SPECIFIC TRANSCRIPTIONAL REGULATOR RSFA-RELATED"/>
    <property type="match status" value="1"/>
</dbReference>